<evidence type="ECO:0000256" key="1">
    <source>
        <dbReference type="ARBA" id="ARBA00004239"/>
    </source>
</evidence>
<keyword evidence="11" id="KW-1185">Reference proteome</keyword>
<gene>
    <name evidence="10" type="ORF">KIPB_008368</name>
</gene>
<name>A0A9K3CZV8_9EUKA</name>
<proteinExistence type="inferred from homology"/>
<dbReference type="Pfam" id="PF07722">
    <property type="entry name" value="Peptidase_C26"/>
    <property type="match status" value="1"/>
</dbReference>
<dbReference type="GO" id="GO:0005576">
    <property type="term" value="C:extracellular region"/>
    <property type="evidence" value="ECO:0007669"/>
    <property type="project" value="UniProtKB-SubCell"/>
</dbReference>
<keyword evidence="6 8" id="KW-0378">Hydrolase</keyword>
<evidence type="ECO:0000256" key="5">
    <source>
        <dbReference type="ARBA" id="ARBA00022729"/>
    </source>
</evidence>
<comment type="subcellular location">
    <subcellularLocation>
        <location evidence="1">Secreted</location>
        <location evidence="1">Extracellular space</location>
    </subcellularLocation>
</comment>
<feature type="active site" description="Nucleophile" evidence="7 8">
    <location>
        <position position="131"/>
    </location>
</feature>
<dbReference type="PANTHER" id="PTHR11315">
    <property type="entry name" value="PROTEASE FAMILY C26 GAMMA-GLUTAMYL HYDROLASE"/>
    <property type="match status" value="1"/>
</dbReference>
<keyword evidence="4" id="KW-0964">Secreted</keyword>
<evidence type="ECO:0000256" key="4">
    <source>
        <dbReference type="ARBA" id="ARBA00022525"/>
    </source>
</evidence>
<evidence type="ECO:0000256" key="6">
    <source>
        <dbReference type="ARBA" id="ARBA00022801"/>
    </source>
</evidence>
<comment type="catalytic activity">
    <reaction evidence="8">
        <text>(6S)-5,6,7,8-tetrahydrofolyl-(gamma-L-Glu)(n) + (n-1) H2O = (6S)-5,6,7,8-tetrahydrofolate + (n-1) L-glutamate</text>
        <dbReference type="Rhea" id="RHEA:56784"/>
        <dbReference type="Rhea" id="RHEA-COMP:14738"/>
        <dbReference type="ChEBI" id="CHEBI:15377"/>
        <dbReference type="ChEBI" id="CHEBI:29985"/>
        <dbReference type="ChEBI" id="CHEBI:57453"/>
        <dbReference type="ChEBI" id="CHEBI:141005"/>
        <dbReference type="EC" id="3.4.19.9"/>
    </reaction>
</comment>
<comment type="similarity">
    <text evidence="2">Belongs to the peptidase C26 family.</text>
</comment>
<dbReference type="GO" id="GO:0005773">
    <property type="term" value="C:vacuole"/>
    <property type="evidence" value="ECO:0007669"/>
    <property type="project" value="TreeGrafter"/>
</dbReference>
<dbReference type="InterPro" id="IPR011697">
    <property type="entry name" value="Peptidase_C26"/>
</dbReference>
<dbReference type="GO" id="GO:0034722">
    <property type="term" value="F:gamma-glutamyl-peptidase activity"/>
    <property type="evidence" value="ECO:0007669"/>
    <property type="project" value="UniProtKB-UniRule"/>
</dbReference>
<dbReference type="PROSITE" id="PS51273">
    <property type="entry name" value="GATASE_TYPE_1"/>
    <property type="match status" value="1"/>
</dbReference>
<feature type="active site" description="Proton donor" evidence="7">
    <location>
        <position position="242"/>
    </location>
</feature>
<dbReference type="OrthoDB" id="64220at2759"/>
<feature type="chain" id="PRO_5039948542" description="folate gamma-glutamyl hydrolase" evidence="9">
    <location>
        <begin position="17"/>
        <end position="323"/>
    </location>
</feature>
<dbReference type="Gene3D" id="3.40.50.880">
    <property type="match status" value="1"/>
</dbReference>
<reference evidence="10 11" key="1">
    <citation type="journal article" date="2018" name="PLoS ONE">
        <title>The draft genome of Kipferlia bialata reveals reductive genome evolution in fornicate parasites.</title>
        <authorList>
            <person name="Tanifuji G."/>
            <person name="Takabayashi S."/>
            <person name="Kume K."/>
            <person name="Takagi M."/>
            <person name="Nakayama T."/>
            <person name="Kamikawa R."/>
            <person name="Inagaki Y."/>
            <person name="Hashimoto T."/>
        </authorList>
    </citation>
    <scope>NUCLEOTIDE SEQUENCE [LARGE SCALE GENOMIC DNA]</scope>
    <source>
        <strain evidence="10">NY0173</strain>
    </source>
</reference>
<dbReference type="InterPro" id="IPR029062">
    <property type="entry name" value="Class_I_gatase-like"/>
</dbReference>
<evidence type="ECO:0000256" key="8">
    <source>
        <dbReference type="PROSITE-ProRule" id="PRU00607"/>
    </source>
</evidence>
<comment type="caution">
    <text evidence="10">The sequence shown here is derived from an EMBL/GenBank/DDBJ whole genome shotgun (WGS) entry which is preliminary data.</text>
</comment>
<dbReference type="AlphaFoldDB" id="A0A9K3CZV8"/>
<dbReference type="PROSITE" id="PS51275">
    <property type="entry name" value="PEPTIDASE_C26_GGH"/>
    <property type="match status" value="1"/>
</dbReference>
<accession>A0A9K3CZV8</accession>
<organism evidence="10 11">
    <name type="scientific">Kipferlia bialata</name>
    <dbReference type="NCBI Taxonomy" id="797122"/>
    <lineage>
        <taxon>Eukaryota</taxon>
        <taxon>Metamonada</taxon>
        <taxon>Carpediemonas-like organisms</taxon>
        <taxon>Kipferlia</taxon>
    </lineage>
</organism>
<evidence type="ECO:0000256" key="7">
    <source>
        <dbReference type="PIRSR" id="PIRSR615527-1"/>
    </source>
</evidence>
<feature type="signal peptide" evidence="9">
    <location>
        <begin position="1"/>
        <end position="16"/>
    </location>
</feature>
<evidence type="ECO:0000256" key="9">
    <source>
        <dbReference type="SAM" id="SignalP"/>
    </source>
</evidence>
<dbReference type="SUPFAM" id="SSF52317">
    <property type="entry name" value="Class I glutamine amidotransferase-like"/>
    <property type="match status" value="1"/>
</dbReference>
<dbReference type="PANTHER" id="PTHR11315:SF0">
    <property type="entry name" value="FOLATE GAMMA-GLUTAMYL HYDROLASE"/>
    <property type="match status" value="1"/>
</dbReference>
<evidence type="ECO:0000313" key="10">
    <source>
        <dbReference type="EMBL" id="GIQ86499.1"/>
    </source>
</evidence>
<dbReference type="EMBL" id="BDIP01002572">
    <property type="protein sequence ID" value="GIQ86499.1"/>
    <property type="molecule type" value="Genomic_DNA"/>
</dbReference>
<evidence type="ECO:0000256" key="2">
    <source>
        <dbReference type="ARBA" id="ARBA00011083"/>
    </source>
</evidence>
<dbReference type="EC" id="3.4.19.9" evidence="3 8"/>
<evidence type="ECO:0000313" key="11">
    <source>
        <dbReference type="Proteomes" id="UP000265618"/>
    </source>
</evidence>
<feature type="active site" evidence="8">
    <location>
        <position position="242"/>
    </location>
</feature>
<sequence length="323" mass="36316">MRVLLLALLLAGLCLCADVQPVVGILTLSDDDAQPELSSFPASYVKWLEGAGARVIPLYYSMPFEEMHTILDQLDGVLFTGGTQLISFHPINPFSAAGQYVFNYAMDNNMPLWGIPWTTTCRCGAPALGTCLGFELISCILLDDNVLKATDAYNITMPVEITECGKSTRMYSSQPHSEQTQSDFLSLPLSTNTHNWGIYPEQVEVPAFDDFCIASYNTDRVGQRFVSSYEHKTKPIFATQYHPEKSIYEWSTDVAINHSHAAVQAMQSLAMAFVDECRKYTHVFQDQAWLDDNLIYGYSPEYTGLNGSHFEQQYYFSDDVYIK</sequence>
<dbReference type="GO" id="GO:0046900">
    <property type="term" value="P:tetrahydrofolylpolyglutamate metabolic process"/>
    <property type="evidence" value="ECO:0007669"/>
    <property type="project" value="TreeGrafter"/>
</dbReference>
<keyword evidence="5 9" id="KW-0732">Signal</keyword>
<dbReference type="InterPro" id="IPR015527">
    <property type="entry name" value="Pept_C26_g-glut_hydrolase"/>
</dbReference>
<protein>
    <recommendedName>
        <fullName evidence="3 8">folate gamma-glutamyl hydrolase</fullName>
        <ecNumber evidence="3 8">3.4.19.9</ecNumber>
    </recommendedName>
</protein>
<dbReference type="Proteomes" id="UP000265618">
    <property type="component" value="Unassembled WGS sequence"/>
</dbReference>
<evidence type="ECO:0000256" key="3">
    <source>
        <dbReference type="ARBA" id="ARBA00012886"/>
    </source>
</evidence>